<evidence type="ECO:0000256" key="8">
    <source>
        <dbReference type="ARBA" id="ARBA00023034"/>
    </source>
</evidence>
<evidence type="ECO:0000256" key="9">
    <source>
        <dbReference type="ARBA" id="ARBA00023136"/>
    </source>
</evidence>
<dbReference type="PANTHER" id="PTHR11043:SF22">
    <property type="entry name" value="COATOMER SUBUNIT ZETA"/>
    <property type="match status" value="1"/>
</dbReference>
<evidence type="ECO:0000256" key="3">
    <source>
        <dbReference type="ARBA" id="ARBA00011775"/>
    </source>
</evidence>
<evidence type="ECO:0000259" key="13">
    <source>
        <dbReference type="Pfam" id="PF01217"/>
    </source>
</evidence>
<organism evidence="14 15">
    <name type="scientific">Anisodus acutangulus</name>
    <dbReference type="NCBI Taxonomy" id="402998"/>
    <lineage>
        <taxon>Eukaryota</taxon>
        <taxon>Viridiplantae</taxon>
        <taxon>Streptophyta</taxon>
        <taxon>Embryophyta</taxon>
        <taxon>Tracheophyta</taxon>
        <taxon>Spermatophyta</taxon>
        <taxon>Magnoliopsida</taxon>
        <taxon>eudicotyledons</taxon>
        <taxon>Gunneridae</taxon>
        <taxon>Pentapetalae</taxon>
        <taxon>asterids</taxon>
        <taxon>lamiids</taxon>
        <taxon>Solanales</taxon>
        <taxon>Solanaceae</taxon>
        <taxon>Solanoideae</taxon>
        <taxon>Hyoscyameae</taxon>
        <taxon>Anisodus</taxon>
    </lineage>
</organism>
<reference evidence="15" key="1">
    <citation type="journal article" date="2023" name="Proc. Natl. Acad. Sci. U.S.A.">
        <title>Genomic and structural basis for evolution of tropane alkaloid biosynthesis.</title>
        <authorList>
            <person name="Wanga Y.-J."/>
            <person name="Taina T."/>
            <person name="Yua J.-Y."/>
            <person name="Lia J."/>
            <person name="Xua B."/>
            <person name="Chenc J."/>
            <person name="D'Auriad J.C."/>
            <person name="Huanga J.-P."/>
            <person name="Huanga S.-X."/>
        </authorList>
    </citation>
    <scope>NUCLEOTIDE SEQUENCE [LARGE SCALE GENOMIC DNA]</scope>
    <source>
        <strain evidence="15">cv. KIB-2019</strain>
    </source>
</reference>
<evidence type="ECO:0000256" key="2">
    <source>
        <dbReference type="ARBA" id="ARBA00006972"/>
    </source>
</evidence>
<dbReference type="Proteomes" id="UP001152561">
    <property type="component" value="Unassembled WGS sequence"/>
</dbReference>
<dbReference type="SUPFAM" id="SSF64356">
    <property type="entry name" value="SNARE-like"/>
    <property type="match status" value="1"/>
</dbReference>
<evidence type="ECO:0000256" key="5">
    <source>
        <dbReference type="ARBA" id="ARBA00022490"/>
    </source>
</evidence>
<dbReference type="GO" id="GO:0006890">
    <property type="term" value="P:retrograde vesicle-mediated transport, Golgi to endoplasmic reticulum"/>
    <property type="evidence" value="ECO:0007669"/>
    <property type="project" value="UniProtKB-UniRule"/>
</dbReference>
<sequence>MHSGSCPVVKNILLLDSERKRVAVKYYCDDWPTHSAKLAFEKSIFTKIQRTNARTEGTGTHPFGFSLIFMADRFICFWKQCLAITLLSISLYKIFTFFVTGGDDENELILATVLQGFYDAVTLLLRSNVEQREALENLNLILLCLDEIVDGGMILETDGSVIAGKVASHNMDDRSPISEQVTCWLDNGSRHLLH</sequence>
<keyword evidence="4 12" id="KW-0813">Transport</keyword>
<dbReference type="GO" id="GO:0000139">
    <property type="term" value="C:Golgi membrane"/>
    <property type="evidence" value="ECO:0007669"/>
    <property type="project" value="UniProtKB-SubCell"/>
</dbReference>
<dbReference type="InterPro" id="IPR011012">
    <property type="entry name" value="Longin-like_dom_sf"/>
</dbReference>
<dbReference type="OrthoDB" id="10249988at2759"/>
<dbReference type="EMBL" id="JAJAGQ010000016">
    <property type="protein sequence ID" value="KAJ8539313.1"/>
    <property type="molecule type" value="Genomic_DNA"/>
</dbReference>
<protein>
    <recommendedName>
        <fullName evidence="12">Coatomer subunit zeta</fullName>
    </recommendedName>
</protein>
<comment type="subcellular location">
    <subcellularLocation>
        <location evidence="12">Cytoplasm</location>
    </subcellularLocation>
    <subcellularLocation>
        <location evidence="1 12">Golgi apparatus membrane</location>
        <topology evidence="1 12">Peripheral membrane protein</topology>
        <orientation evidence="1 12">Cytoplasmic side</orientation>
    </subcellularLocation>
    <subcellularLocation>
        <location evidence="12">Cytoplasmic vesicle</location>
        <location evidence="12">COPI-coated vesicle membrane</location>
        <topology evidence="12">Peripheral membrane protein</topology>
        <orientation evidence="12">Cytoplasmic side</orientation>
    </subcellularLocation>
</comment>
<accession>A0A9Q1LLS4</accession>
<keyword evidence="10 12" id="KW-0968">Cytoplasmic vesicle</keyword>
<dbReference type="FunFam" id="3.30.450.60:FF:000014">
    <property type="entry name" value="Coatomer subunit zeta-2"/>
    <property type="match status" value="1"/>
</dbReference>
<comment type="function">
    <text evidence="11">The coatomer is a cytosolic protein complex that binds to dilysine motifs and reversibly associates with Golgi non-clathrin-coated vesicles, which further mediate biosynthetic protein transport from the ER, via the Golgi up to the trans Golgi network. Coatomer complex is required for budding from Golgi membranes, and is essential for the retrograde Golgi-to-ER transport of dilysine-tagged proteins. The zeta subunit may be involved in regulating the coat assembly and, hence, the rate of biosynthetic protein transport due to its association-dissociation properties with the coatomer complex.</text>
</comment>
<evidence type="ECO:0000313" key="14">
    <source>
        <dbReference type="EMBL" id="KAJ8539313.1"/>
    </source>
</evidence>
<evidence type="ECO:0000256" key="12">
    <source>
        <dbReference type="RuleBase" id="RU366053"/>
    </source>
</evidence>
<keyword evidence="6 12" id="KW-0931">ER-Golgi transport</keyword>
<dbReference type="GO" id="GO:0030126">
    <property type="term" value="C:COPI vesicle coat"/>
    <property type="evidence" value="ECO:0007669"/>
    <property type="project" value="UniProtKB-UniRule"/>
</dbReference>
<evidence type="ECO:0000256" key="6">
    <source>
        <dbReference type="ARBA" id="ARBA00022892"/>
    </source>
</evidence>
<evidence type="ECO:0000256" key="11">
    <source>
        <dbReference type="ARBA" id="ARBA00045555"/>
    </source>
</evidence>
<comment type="subunit">
    <text evidence="3 12">Oligomeric complex that consists of at least the alpha, beta, beta', gamma, delta, epsilon and zeta subunits.</text>
</comment>
<evidence type="ECO:0000256" key="4">
    <source>
        <dbReference type="ARBA" id="ARBA00022448"/>
    </source>
</evidence>
<dbReference type="GO" id="GO:0006886">
    <property type="term" value="P:intracellular protein transport"/>
    <property type="evidence" value="ECO:0007669"/>
    <property type="project" value="TreeGrafter"/>
</dbReference>
<keyword evidence="7 12" id="KW-0653">Protein transport</keyword>
<feature type="domain" description="AP complex mu/sigma subunit" evidence="13">
    <location>
        <begin position="9"/>
        <end position="169"/>
    </location>
</feature>
<dbReference type="PANTHER" id="PTHR11043">
    <property type="entry name" value="ZETA-COAT PROTEIN"/>
    <property type="match status" value="1"/>
</dbReference>
<dbReference type="Gene3D" id="3.30.450.60">
    <property type="match status" value="1"/>
</dbReference>
<gene>
    <name evidence="14" type="ORF">K7X08_013565</name>
</gene>
<dbReference type="InterPro" id="IPR022775">
    <property type="entry name" value="AP_mu_sigma_su"/>
</dbReference>
<keyword evidence="5 12" id="KW-0963">Cytoplasm</keyword>
<dbReference type="AlphaFoldDB" id="A0A9Q1LLS4"/>
<dbReference type="GO" id="GO:0006891">
    <property type="term" value="P:intra-Golgi vesicle-mediated transport"/>
    <property type="evidence" value="ECO:0007669"/>
    <property type="project" value="TreeGrafter"/>
</dbReference>
<keyword evidence="8 12" id="KW-0333">Golgi apparatus</keyword>
<proteinExistence type="inferred from homology"/>
<keyword evidence="15" id="KW-1185">Reference proteome</keyword>
<comment type="caution">
    <text evidence="14">The sequence shown here is derived from an EMBL/GenBank/DDBJ whole genome shotgun (WGS) entry which is preliminary data.</text>
</comment>
<dbReference type="InterPro" id="IPR039652">
    <property type="entry name" value="Coatomer_zeta"/>
</dbReference>
<dbReference type="Pfam" id="PF01217">
    <property type="entry name" value="Clat_adaptor_s"/>
    <property type="match status" value="1"/>
</dbReference>
<name>A0A9Q1LLS4_9SOLA</name>
<keyword evidence="9 12" id="KW-0472">Membrane</keyword>
<comment type="similarity">
    <text evidence="2 12">Belongs to the adaptor complexes small subunit family.</text>
</comment>
<evidence type="ECO:0000256" key="7">
    <source>
        <dbReference type="ARBA" id="ARBA00022927"/>
    </source>
</evidence>
<evidence type="ECO:0000256" key="10">
    <source>
        <dbReference type="ARBA" id="ARBA00023329"/>
    </source>
</evidence>
<evidence type="ECO:0000256" key="1">
    <source>
        <dbReference type="ARBA" id="ARBA00004255"/>
    </source>
</evidence>
<evidence type="ECO:0000313" key="15">
    <source>
        <dbReference type="Proteomes" id="UP001152561"/>
    </source>
</evidence>